<reference evidence="3" key="1">
    <citation type="submission" date="2009-11" db="EMBL/GenBank/DDBJ databases">
        <authorList>
            <consortium name="The Broad Institute Genome Sequencing Platform"/>
            <person name="Ward D."/>
            <person name="Feldgarden M."/>
            <person name="Earl A."/>
            <person name="Young S.K."/>
            <person name="Zeng Q."/>
            <person name="Koehrsen M."/>
            <person name="Alvarado L."/>
            <person name="Berlin A."/>
            <person name="Bochicchio J."/>
            <person name="Borenstein D."/>
            <person name="Chapman S.B."/>
            <person name="Chen Z."/>
            <person name="Engels R."/>
            <person name="Freedman E."/>
            <person name="Gellesch M."/>
            <person name="Goldberg J."/>
            <person name="Griggs A."/>
            <person name="Gujja S."/>
            <person name="Heilman E."/>
            <person name="Heiman D."/>
            <person name="Hepburn T."/>
            <person name="Howarth C."/>
            <person name="Jen D."/>
            <person name="Larson L."/>
            <person name="Lewis B."/>
            <person name="Mehta T."/>
            <person name="Park D."/>
            <person name="Pearson M."/>
            <person name="Roberts A."/>
            <person name="Saif S."/>
            <person name="Shea T."/>
            <person name="Shenoy N."/>
            <person name="Sisk P."/>
            <person name="Stolte C."/>
            <person name="Sykes S."/>
            <person name="Thomson T."/>
            <person name="Walk T."/>
            <person name="White J."/>
            <person name="Yandava C."/>
            <person name="Izard J."/>
            <person name="Baranova O.V."/>
            <person name="Blanton J.M."/>
            <person name="Tanner A.C."/>
            <person name="Dewhirst F.E."/>
            <person name="Haas B."/>
            <person name="Nusbaum C."/>
            <person name="Birren B."/>
        </authorList>
    </citation>
    <scope>NUCLEOTIDE SEQUENCE [LARGE SCALE GENOMIC DNA]</scope>
    <source>
        <strain evidence="3">1-1 BBBD Race 1</strain>
    </source>
</reference>
<evidence type="ECO:0000313" key="4">
    <source>
        <dbReference type="EnsemblFungi" id="PTTG_06707-t43_1-p1"/>
    </source>
</evidence>
<reference evidence="4" key="4">
    <citation type="submission" date="2025-05" db="UniProtKB">
        <authorList>
            <consortium name="EnsemblFungi"/>
        </authorList>
    </citation>
    <scope>IDENTIFICATION</scope>
    <source>
        <strain evidence="4">isolate 1-1 / race 1 (BBBD)</strain>
    </source>
</reference>
<feature type="compositionally biased region" description="Polar residues" evidence="2">
    <location>
        <begin position="186"/>
        <end position="212"/>
    </location>
</feature>
<dbReference type="GO" id="GO:0003676">
    <property type="term" value="F:nucleic acid binding"/>
    <property type="evidence" value="ECO:0007669"/>
    <property type="project" value="InterPro"/>
</dbReference>
<keyword evidence="5" id="KW-1185">Reference proteome</keyword>
<evidence type="ECO:0000256" key="2">
    <source>
        <dbReference type="SAM" id="MobiDB-lite"/>
    </source>
</evidence>
<feature type="region of interest" description="Disordered" evidence="2">
    <location>
        <begin position="186"/>
        <end position="213"/>
    </location>
</feature>
<feature type="compositionally biased region" description="Pro residues" evidence="2">
    <location>
        <begin position="1"/>
        <end position="11"/>
    </location>
</feature>
<feature type="region of interest" description="Disordered" evidence="2">
    <location>
        <begin position="452"/>
        <end position="479"/>
    </location>
</feature>
<gene>
    <name evidence="3" type="ORF">PTTG_06707</name>
</gene>
<dbReference type="VEuPathDB" id="FungiDB:PTTG_06707"/>
<evidence type="ECO:0008006" key="6">
    <source>
        <dbReference type="Google" id="ProtNLM"/>
    </source>
</evidence>
<sequence length="506" mass="54907">MSDPNNPPPITVPTGSSQSSSSGPLSPSVQSQTRVSTSTHIRNQQIDKHDALTIPFLSLSTSSPSHPNNKKPIVTLPLRNPTPHIPHYHFTPTQFNTPAPTHPSVDSSNPAMSTASSNPIPTTPLLPIVTPAPNPITPNTTAPPVSKKDKNHEIPPHMAQNPAAQAINPPMPDFAISNHPFAGLSTTSGSLANTSSSNPAPGTTSVPSTQARQDALDQVLEETRTRRLAEEDCQKTASIIASAIKLIRDRDVLLADGSNYRQWVRRLRELASQLLYNTVFFVKPSTNIHHEKIGRAGLLHSIDQSLEDGISSMATCHDGFKSLKLCFNSICCAAQISTLDTLLWVEPDSFATAAAYGARVRDLITDLKDLNVQFTEDNILGLLLQRNQRAGPTKHEMAQQVEHIIYTNPLQKVPSFNDLLKMYDVCRSQVAISESSNSQALFPDIQSPHHMIADMSSQTPDPDETTKPNGNAANAARPNNNNCHICRQPGHWSASCPDATLTLRLA</sequence>
<protein>
    <recommendedName>
        <fullName evidence="6">CCHC-type domain-containing protein</fullName>
    </recommendedName>
</protein>
<dbReference type="EMBL" id="ADAS02000044">
    <property type="protein sequence ID" value="OAV93995.1"/>
    <property type="molecule type" value="Genomic_DNA"/>
</dbReference>
<dbReference type="SUPFAM" id="SSF57756">
    <property type="entry name" value="Retrovirus zinc finger-like domains"/>
    <property type="match status" value="1"/>
</dbReference>
<dbReference type="GO" id="GO:0006397">
    <property type="term" value="P:mRNA processing"/>
    <property type="evidence" value="ECO:0007669"/>
    <property type="project" value="UniProtKB-KW"/>
</dbReference>
<organism evidence="3">
    <name type="scientific">Puccinia triticina (isolate 1-1 / race 1 (BBBD))</name>
    <name type="common">Brown leaf rust fungus</name>
    <dbReference type="NCBI Taxonomy" id="630390"/>
    <lineage>
        <taxon>Eukaryota</taxon>
        <taxon>Fungi</taxon>
        <taxon>Dikarya</taxon>
        <taxon>Basidiomycota</taxon>
        <taxon>Pucciniomycotina</taxon>
        <taxon>Pucciniomycetes</taxon>
        <taxon>Pucciniales</taxon>
        <taxon>Pucciniaceae</taxon>
        <taxon>Puccinia</taxon>
    </lineage>
</organism>
<keyword evidence="1" id="KW-0507">mRNA processing</keyword>
<dbReference type="OrthoDB" id="2517831at2759"/>
<evidence type="ECO:0000313" key="3">
    <source>
        <dbReference type="EMBL" id="OAV93995.1"/>
    </source>
</evidence>
<dbReference type="GO" id="GO:0008270">
    <property type="term" value="F:zinc ion binding"/>
    <property type="evidence" value="ECO:0007669"/>
    <property type="project" value="InterPro"/>
</dbReference>
<reference evidence="4 5" key="3">
    <citation type="journal article" date="2017" name="G3 (Bethesda)">
        <title>Comparative analysis highlights variable genome content of wheat rusts and divergence of the mating loci.</title>
        <authorList>
            <person name="Cuomo C.A."/>
            <person name="Bakkeren G."/>
            <person name="Khalil H.B."/>
            <person name="Panwar V."/>
            <person name="Joly D."/>
            <person name="Linning R."/>
            <person name="Sakthikumar S."/>
            <person name="Song X."/>
            <person name="Adiconis X."/>
            <person name="Fan L."/>
            <person name="Goldberg J.M."/>
            <person name="Levin J.Z."/>
            <person name="Young S."/>
            <person name="Zeng Q."/>
            <person name="Anikster Y."/>
            <person name="Bruce M."/>
            <person name="Wang M."/>
            <person name="Yin C."/>
            <person name="McCallum B."/>
            <person name="Szabo L.J."/>
            <person name="Hulbert S."/>
            <person name="Chen X."/>
            <person name="Fellers J.P."/>
        </authorList>
    </citation>
    <scope>NUCLEOTIDE SEQUENCE</scope>
    <source>
        <strain evidence="5">Isolate 1-1 / race 1 (BBBD)</strain>
        <strain evidence="4">isolate 1-1 / race 1 (BBBD)</strain>
    </source>
</reference>
<accession>A0A180GMU8</accession>
<evidence type="ECO:0000313" key="5">
    <source>
        <dbReference type="Proteomes" id="UP000005240"/>
    </source>
</evidence>
<feature type="region of interest" description="Disordered" evidence="2">
    <location>
        <begin position="1"/>
        <end position="47"/>
    </location>
</feature>
<feature type="compositionally biased region" description="Low complexity" evidence="2">
    <location>
        <begin position="12"/>
        <end position="39"/>
    </location>
</feature>
<dbReference type="AlphaFoldDB" id="A0A180GMU8"/>
<dbReference type="InterPro" id="IPR036875">
    <property type="entry name" value="Znf_CCHC_sf"/>
</dbReference>
<dbReference type="STRING" id="630390.A0A180GMU8"/>
<feature type="compositionally biased region" description="Low complexity" evidence="2">
    <location>
        <begin position="469"/>
        <end position="479"/>
    </location>
</feature>
<evidence type="ECO:0000256" key="1">
    <source>
        <dbReference type="ARBA" id="ARBA00022664"/>
    </source>
</evidence>
<feature type="region of interest" description="Disordered" evidence="2">
    <location>
        <begin position="129"/>
        <end position="151"/>
    </location>
</feature>
<dbReference type="Gene3D" id="4.10.60.10">
    <property type="entry name" value="Zinc finger, CCHC-type"/>
    <property type="match status" value="1"/>
</dbReference>
<dbReference type="EnsemblFungi" id="PTTG_06707-t43_1">
    <property type="protein sequence ID" value="PTTG_06707-t43_1-p1"/>
    <property type="gene ID" value="PTTG_06707"/>
</dbReference>
<name>A0A180GMU8_PUCT1</name>
<dbReference type="Proteomes" id="UP000005240">
    <property type="component" value="Unassembled WGS sequence"/>
</dbReference>
<reference evidence="3" key="2">
    <citation type="submission" date="2016-05" db="EMBL/GenBank/DDBJ databases">
        <title>Comparative analysis highlights variable genome content of wheat rusts and divergence of the mating loci.</title>
        <authorList>
            <person name="Cuomo C.A."/>
            <person name="Bakkeren G."/>
            <person name="Szabo L."/>
            <person name="Khalil H."/>
            <person name="Joly D."/>
            <person name="Goldberg J."/>
            <person name="Young S."/>
            <person name="Zeng Q."/>
            <person name="Fellers J."/>
        </authorList>
    </citation>
    <scope>NUCLEOTIDE SEQUENCE [LARGE SCALE GENOMIC DNA]</scope>
    <source>
        <strain evidence="3">1-1 BBBD Race 1</strain>
    </source>
</reference>
<proteinExistence type="predicted"/>